<dbReference type="EMBL" id="CP045875">
    <property type="protein sequence ID" value="QGG46758.1"/>
    <property type="molecule type" value="Genomic_DNA"/>
</dbReference>
<dbReference type="KEGG" id="hcv:FTV88_0579"/>
<accession>A0A5Q2MWH9</accession>
<keyword evidence="2" id="KW-1185">Reference proteome</keyword>
<organism evidence="1 2">
    <name type="scientific">Heliorestis convoluta</name>
    <dbReference type="NCBI Taxonomy" id="356322"/>
    <lineage>
        <taxon>Bacteria</taxon>
        <taxon>Bacillati</taxon>
        <taxon>Bacillota</taxon>
        <taxon>Clostridia</taxon>
        <taxon>Eubacteriales</taxon>
        <taxon>Heliobacteriaceae</taxon>
        <taxon>Heliorestis</taxon>
    </lineage>
</organism>
<name>A0A5Q2MWH9_9FIRM</name>
<evidence type="ECO:0000313" key="2">
    <source>
        <dbReference type="Proteomes" id="UP000366051"/>
    </source>
</evidence>
<evidence type="ECO:0000313" key="1">
    <source>
        <dbReference type="EMBL" id="QGG46758.1"/>
    </source>
</evidence>
<proteinExistence type="predicted"/>
<gene>
    <name evidence="1" type="ORF">FTV88_0579</name>
</gene>
<dbReference type="AlphaFoldDB" id="A0A5Q2MWH9"/>
<sequence length="78" mass="8992">MKCIREELDNSAVIVSIRFFAKIKANGLESAYLFFGTLEEQWRISCYVRDALEKNLLRKDQYSTPAPEDITSMIQKAS</sequence>
<protein>
    <submittedName>
        <fullName evidence="1">Uncharacterized protein</fullName>
    </submittedName>
</protein>
<dbReference type="Proteomes" id="UP000366051">
    <property type="component" value="Chromosome"/>
</dbReference>
<reference evidence="2" key="1">
    <citation type="submission" date="2019-11" db="EMBL/GenBank/DDBJ databases">
        <title>Genome sequence of Heliorestis convoluta strain HH, an alkaliphilic and minimalistic phototrophic bacterium from a soda lake in Egypt.</title>
        <authorList>
            <person name="Dewey E.D."/>
            <person name="Stokes L.M."/>
            <person name="Burchell B.M."/>
            <person name="Shaffer K.N."/>
            <person name="Huntington A.M."/>
            <person name="Baker J.M."/>
            <person name="Nadendla S."/>
            <person name="Giglio M.G."/>
            <person name="Touchman J.W."/>
            <person name="Blankenship R.E."/>
            <person name="Madigan M.T."/>
            <person name="Sattley W.M."/>
        </authorList>
    </citation>
    <scope>NUCLEOTIDE SEQUENCE [LARGE SCALE GENOMIC DNA]</scope>
    <source>
        <strain evidence="2">HH</strain>
    </source>
</reference>
<dbReference type="RefSeq" id="WP_153724273.1">
    <property type="nucleotide sequence ID" value="NZ_CP045875.1"/>
</dbReference>